<evidence type="ECO:0000313" key="7">
    <source>
        <dbReference type="Proteomes" id="UP000807342"/>
    </source>
</evidence>
<evidence type="ECO:0000256" key="4">
    <source>
        <dbReference type="ARBA" id="ARBA00023136"/>
    </source>
</evidence>
<reference evidence="6" key="1">
    <citation type="submission" date="2020-11" db="EMBL/GenBank/DDBJ databases">
        <authorList>
            <consortium name="DOE Joint Genome Institute"/>
            <person name="Ahrendt S."/>
            <person name="Riley R."/>
            <person name="Andreopoulos W."/>
            <person name="Labutti K."/>
            <person name="Pangilinan J."/>
            <person name="Ruiz-Duenas F.J."/>
            <person name="Barrasa J.M."/>
            <person name="Sanchez-Garcia M."/>
            <person name="Camarero S."/>
            <person name="Miyauchi S."/>
            <person name="Serrano A."/>
            <person name="Linde D."/>
            <person name="Babiker R."/>
            <person name="Drula E."/>
            <person name="Ayuso-Fernandez I."/>
            <person name="Pacheco R."/>
            <person name="Padilla G."/>
            <person name="Ferreira P."/>
            <person name="Barriuso J."/>
            <person name="Kellner H."/>
            <person name="Castanera R."/>
            <person name="Alfaro M."/>
            <person name="Ramirez L."/>
            <person name="Pisabarro A.G."/>
            <person name="Kuo A."/>
            <person name="Tritt A."/>
            <person name="Lipzen A."/>
            <person name="He G."/>
            <person name="Yan M."/>
            <person name="Ng V."/>
            <person name="Cullen D."/>
            <person name="Martin F."/>
            <person name="Rosso M.-N."/>
            <person name="Henrissat B."/>
            <person name="Hibbett D."/>
            <person name="Martinez A.T."/>
            <person name="Grigoriev I.V."/>
        </authorList>
    </citation>
    <scope>NUCLEOTIDE SEQUENCE</scope>
    <source>
        <strain evidence="6">MF-IS2</strain>
    </source>
</reference>
<feature type="non-terminal residue" evidence="6">
    <location>
        <position position="1"/>
    </location>
</feature>
<dbReference type="InterPro" id="IPR045119">
    <property type="entry name" value="SUN1-5"/>
</dbReference>
<dbReference type="InterPro" id="IPR012919">
    <property type="entry name" value="SUN_dom"/>
</dbReference>
<evidence type="ECO:0000259" key="5">
    <source>
        <dbReference type="PROSITE" id="PS51469"/>
    </source>
</evidence>
<keyword evidence="7" id="KW-1185">Reference proteome</keyword>
<dbReference type="PANTHER" id="PTHR12911">
    <property type="entry name" value="SAD1/UNC-84-LIKE PROTEIN-RELATED"/>
    <property type="match status" value="1"/>
</dbReference>
<accession>A0A9P6BYN7</accession>
<keyword evidence="3" id="KW-1133">Transmembrane helix</keyword>
<comment type="subcellular location">
    <subcellularLocation>
        <location evidence="1">Membrane</location>
    </subcellularLocation>
</comment>
<comment type="caution">
    <text evidence="6">The sequence shown here is derived from an EMBL/GenBank/DDBJ whole genome shotgun (WGS) entry which is preliminary data.</text>
</comment>
<organism evidence="6 7">
    <name type="scientific">Macrolepiota fuliginosa MF-IS2</name>
    <dbReference type="NCBI Taxonomy" id="1400762"/>
    <lineage>
        <taxon>Eukaryota</taxon>
        <taxon>Fungi</taxon>
        <taxon>Dikarya</taxon>
        <taxon>Basidiomycota</taxon>
        <taxon>Agaricomycotina</taxon>
        <taxon>Agaricomycetes</taxon>
        <taxon>Agaricomycetidae</taxon>
        <taxon>Agaricales</taxon>
        <taxon>Agaricineae</taxon>
        <taxon>Agaricaceae</taxon>
        <taxon>Macrolepiota</taxon>
    </lineage>
</organism>
<dbReference type="PROSITE" id="PS51469">
    <property type="entry name" value="SUN"/>
    <property type="match status" value="1"/>
</dbReference>
<evidence type="ECO:0000313" key="6">
    <source>
        <dbReference type="EMBL" id="KAF9442854.1"/>
    </source>
</evidence>
<sequence length="139" mass="15018">GQLGIRLSEETCIASLSVNHAHRRSLSPVAAGKAPRMFALWGLYPHASQLPVDITVQPVSEFIVSSPLPGEISSGDVFVMLINGTYDLLSVGTRQYFNVPPSIQSLLPDPIGVVVLEISENWGSNTTCLYNIGIHAEKF</sequence>
<dbReference type="PANTHER" id="PTHR12911:SF8">
    <property type="entry name" value="KLAROID PROTEIN-RELATED"/>
    <property type="match status" value="1"/>
</dbReference>
<dbReference type="Gene3D" id="2.60.120.260">
    <property type="entry name" value="Galactose-binding domain-like"/>
    <property type="match status" value="1"/>
</dbReference>
<dbReference type="GO" id="GO:0043495">
    <property type="term" value="F:protein-membrane adaptor activity"/>
    <property type="evidence" value="ECO:0007669"/>
    <property type="project" value="TreeGrafter"/>
</dbReference>
<keyword evidence="2" id="KW-0812">Transmembrane</keyword>
<dbReference type="GO" id="GO:0034993">
    <property type="term" value="C:meiotic nuclear membrane microtubule tethering complex"/>
    <property type="evidence" value="ECO:0007669"/>
    <property type="project" value="TreeGrafter"/>
</dbReference>
<evidence type="ECO:0000256" key="3">
    <source>
        <dbReference type="ARBA" id="ARBA00022989"/>
    </source>
</evidence>
<feature type="domain" description="SUN" evidence="5">
    <location>
        <begin position="1"/>
        <end position="139"/>
    </location>
</feature>
<dbReference type="OrthoDB" id="342281at2759"/>
<dbReference type="AlphaFoldDB" id="A0A9P6BYN7"/>
<keyword evidence="4" id="KW-0472">Membrane</keyword>
<name>A0A9P6BYN7_9AGAR</name>
<evidence type="ECO:0000256" key="2">
    <source>
        <dbReference type="ARBA" id="ARBA00022692"/>
    </source>
</evidence>
<gene>
    <name evidence="6" type="ORF">P691DRAFT_680681</name>
</gene>
<evidence type="ECO:0000256" key="1">
    <source>
        <dbReference type="ARBA" id="ARBA00004370"/>
    </source>
</evidence>
<dbReference type="Proteomes" id="UP000807342">
    <property type="component" value="Unassembled WGS sequence"/>
</dbReference>
<dbReference type="EMBL" id="MU151558">
    <property type="protein sequence ID" value="KAF9442854.1"/>
    <property type="molecule type" value="Genomic_DNA"/>
</dbReference>
<protein>
    <recommendedName>
        <fullName evidence="5">SUN domain-containing protein</fullName>
    </recommendedName>
</protein>
<proteinExistence type="predicted"/>